<evidence type="ECO:0000313" key="3">
    <source>
        <dbReference type="Proteomes" id="UP000078550"/>
    </source>
</evidence>
<name>A0A1A8YKH2_PLAOA</name>
<reference evidence="2" key="2">
    <citation type="submission" date="2016-05" db="EMBL/GenBank/DDBJ databases">
        <authorList>
            <person name="Lavstsen T."/>
            <person name="Jespersen J.S."/>
        </authorList>
    </citation>
    <scope>NUCLEOTIDE SEQUENCE [LARGE SCALE GENOMIC DNA]</scope>
</reference>
<dbReference type="EMBL" id="FLRD01000020">
    <property type="protein sequence ID" value="SBT31460.1"/>
    <property type="molecule type" value="Genomic_DNA"/>
</dbReference>
<dbReference type="AlphaFoldDB" id="A0A1A8YKH2"/>
<sequence>MQSNLSKGGGIALPFSVKRRSVSGSDADKAVLACGNNTKMNVRKHNDGSYRIALHPILDITEVSFIRT</sequence>
<accession>A0A1A8YKH2</accession>
<gene>
    <name evidence="1" type="ORF">POVWA1_007190</name>
    <name evidence="2" type="ORF">POVWA2_007330</name>
</gene>
<evidence type="ECO:0000313" key="2">
    <source>
        <dbReference type="EMBL" id="SBT32031.1"/>
    </source>
</evidence>
<dbReference type="EMBL" id="FLRE01000029">
    <property type="protein sequence ID" value="SBT32031.1"/>
    <property type="molecule type" value="Genomic_DNA"/>
</dbReference>
<dbReference type="Proteomes" id="UP000078550">
    <property type="component" value="Unassembled WGS sequence"/>
</dbReference>
<organism evidence="2 3">
    <name type="scientific">Plasmodium ovale wallikeri</name>
    <dbReference type="NCBI Taxonomy" id="864142"/>
    <lineage>
        <taxon>Eukaryota</taxon>
        <taxon>Sar</taxon>
        <taxon>Alveolata</taxon>
        <taxon>Apicomplexa</taxon>
        <taxon>Aconoidasida</taxon>
        <taxon>Haemosporida</taxon>
        <taxon>Plasmodiidae</taxon>
        <taxon>Plasmodium</taxon>
        <taxon>Plasmodium (Plasmodium)</taxon>
    </lineage>
</organism>
<reference evidence="3 4" key="1">
    <citation type="submission" date="2016-05" db="EMBL/GenBank/DDBJ databases">
        <authorList>
            <person name="Naeem Raeece"/>
        </authorList>
    </citation>
    <scope>NUCLEOTIDE SEQUENCE [LARGE SCALE GENOMIC DNA]</scope>
</reference>
<dbReference type="Proteomes" id="UP000078555">
    <property type="component" value="Unassembled WGS sequence"/>
</dbReference>
<keyword evidence="4" id="KW-1185">Reference proteome</keyword>
<evidence type="ECO:0000313" key="1">
    <source>
        <dbReference type="EMBL" id="SBT31460.1"/>
    </source>
</evidence>
<evidence type="ECO:0000313" key="4">
    <source>
        <dbReference type="Proteomes" id="UP000078555"/>
    </source>
</evidence>
<protein>
    <submittedName>
        <fullName evidence="2">Uncharacterized protein</fullName>
    </submittedName>
</protein>
<proteinExistence type="predicted"/>